<dbReference type="GO" id="GO:0005829">
    <property type="term" value="C:cytosol"/>
    <property type="evidence" value="ECO:0007669"/>
    <property type="project" value="TreeGrafter"/>
</dbReference>
<dbReference type="RefSeq" id="WP_149404310.1">
    <property type="nucleotide sequence ID" value="NZ_BIXY01000116.1"/>
</dbReference>
<dbReference type="PANTHER" id="PTHR11138">
    <property type="entry name" value="METHIONYL-TRNA FORMYLTRANSFERASE"/>
    <property type="match status" value="1"/>
</dbReference>
<reference evidence="3 4" key="1">
    <citation type="submission" date="2019-01" db="EMBL/GenBank/DDBJ databases">
        <title>Draft genome sequence of Dictyobacter sp. Uno17.</title>
        <authorList>
            <person name="Wang C.M."/>
            <person name="Zheng Y."/>
            <person name="Sakai Y."/>
            <person name="Abe K."/>
            <person name="Yokota A."/>
            <person name="Yabe S."/>
        </authorList>
    </citation>
    <scope>NUCLEOTIDE SEQUENCE [LARGE SCALE GENOMIC DNA]</scope>
    <source>
        <strain evidence="3 4">Uno17</strain>
    </source>
</reference>
<feature type="domain" description="Formyl transferase N-terminal" evidence="2">
    <location>
        <begin position="76"/>
        <end position="214"/>
    </location>
</feature>
<dbReference type="AlphaFoldDB" id="A0A5A5TJG1"/>
<dbReference type="PANTHER" id="PTHR11138:SF5">
    <property type="entry name" value="METHIONYL-TRNA FORMYLTRANSFERASE, MITOCHONDRIAL"/>
    <property type="match status" value="1"/>
</dbReference>
<dbReference type="EC" id="2.1.2.9" evidence="1"/>
<evidence type="ECO:0000256" key="1">
    <source>
        <dbReference type="ARBA" id="ARBA00012261"/>
    </source>
</evidence>
<gene>
    <name evidence="3" type="ORF">KDI_50460</name>
</gene>
<evidence type="ECO:0000259" key="2">
    <source>
        <dbReference type="Pfam" id="PF00551"/>
    </source>
</evidence>
<dbReference type="Gene3D" id="3.40.50.12230">
    <property type="match status" value="1"/>
</dbReference>
<dbReference type="InterPro" id="IPR041711">
    <property type="entry name" value="Met-tRNA-FMT_N"/>
</dbReference>
<dbReference type="OrthoDB" id="9802815at2"/>
<proteinExistence type="predicted"/>
<comment type="caution">
    <text evidence="3">The sequence shown here is derived from an EMBL/GenBank/DDBJ whole genome shotgun (WGS) entry which is preliminary data.</text>
</comment>
<protein>
    <recommendedName>
        <fullName evidence="1">methionyl-tRNA formyltransferase</fullName>
        <ecNumber evidence="1">2.1.2.9</ecNumber>
    </recommendedName>
</protein>
<dbReference type="InterPro" id="IPR036477">
    <property type="entry name" value="Formyl_transf_N_sf"/>
</dbReference>
<dbReference type="SUPFAM" id="SSF53328">
    <property type="entry name" value="Formyltransferase"/>
    <property type="match status" value="1"/>
</dbReference>
<evidence type="ECO:0000313" key="4">
    <source>
        <dbReference type="Proteomes" id="UP000322530"/>
    </source>
</evidence>
<dbReference type="Pfam" id="PF00551">
    <property type="entry name" value="Formyl_trans_N"/>
    <property type="match status" value="1"/>
</dbReference>
<dbReference type="InterPro" id="IPR002376">
    <property type="entry name" value="Formyl_transf_N"/>
</dbReference>
<sequence length="319" mass="35199">MDSTLSSLQRRPRVLFFGIECDFSLIALQSLLEQAIDVLAVVVSQAGTMLPGIHIPSAIVSITPPRQAGRILPMKKMAPTSIVQLAWEQRIPVWQVNKPGDAETLSILSAYQADLICVACFATFIPPSLLALPRLGCINLHPSLLPANRGPLPLFWTFQRGDQLTGASIHMMTAKLDSGPILTQEAFPIPHGIRYAVLERQCAQLGARLLVQAVFDLYHGRADPQAQDELLSSYYPYPTDDDYVVNARKWTAHRLYNFIRGVASRERPIEVLTAQGYILATDATAYSHKGVQVKADDAKEDSDKAECVRCQDGEVHVLL</sequence>
<keyword evidence="4" id="KW-1185">Reference proteome</keyword>
<keyword evidence="3" id="KW-0808">Transferase</keyword>
<dbReference type="CDD" id="cd08646">
    <property type="entry name" value="FMT_core_Met-tRNA-FMT_N"/>
    <property type="match status" value="1"/>
</dbReference>
<dbReference type="EMBL" id="BIXY01000116">
    <property type="protein sequence ID" value="GCF11482.1"/>
    <property type="molecule type" value="Genomic_DNA"/>
</dbReference>
<evidence type="ECO:0000313" key="3">
    <source>
        <dbReference type="EMBL" id="GCF11482.1"/>
    </source>
</evidence>
<organism evidence="3 4">
    <name type="scientific">Dictyobacter arantiisoli</name>
    <dbReference type="NCBI Taxonomy" id="2014874"/>
    <lineage>
        <taxon>Bacteria</taxon>
        <taxon>Bacillati</taxon>
        <taxon>Chloroflexota</taxon>
        <taxon>Ktedonobacteria</taxon>
        <taxon>Ktedonobacterales</taxon>
        <taxon>Dictyobacteraceae</taxon>
        <taxon>Dictyobacter</taxon>
    </lineage>
</organism>
<dbReference type="Proteomes" id="UP000322530">
    <property type="component" value="Unassembled WGS sequence"/>
</dbReference>
<dbReference type="GO" id="GO:0004479">
    <property type="term" value="F:methionyl-tRNA formyltransferase activity"/>
    <property type="evidence" value="ECO:0007669"/>
    <property type="project" value="UniProtKB-EC"/>
</dbReference>
<accession>A0A5A5TJG1</accession>
<name>A0A5A5TJG1_9CHLR</name>